<evidence type="ECO:0000259" key="2">
    <source>
        <dbReference type="Pfam" id="PF02481"/>
    </source>
</evidence>
<dbReference type="Pfam" id="PF02481">
    <property type="entry name" value="DNA_processg_A"/>
    <property type="match status" value="1"/>
</dbReference>
<name>A0A084SYV6_9BACT</name>
<dbReference type="SUPFAM" id="SSF102405">
    <property type="entry name" value="MCP/YpsA-like"/>
    <property type="match status" value="1"/>
</dbReference>
<comment type="similarity">
    <text evidence="1">Belongs to the DprA/Smf family.</text>
</comment>
<evidence type="ECO:0000259" key="3">
    <source>
        <dbReference type="Pfam" id="PF17782"/>
    </source>
</evidence>
<dbReference type="AlphaFoldDB" id="A0A084SYV6"/>
<feature type="domain" description="DprA winged helix" evidence="3">
    <location>
        <begin position="316"/>
        <end position="368"/>
    </location>
</feature>
<evidence type="ECO:0000313" key="4">
    <source>
        <dbReference type="EMBL" id="KFA93641.1"/>
    </source>
</evidence>
<dbReference type="Proteomes" id="UP000028547">
    <property type="component" value="Unassembled WGS sequence"/>
</dbReference>
<dbReference type="InterPro" id="IPR041614">
    <property type="entry name" value="DprA_WH"/>
</dbReference>
<comment type="caution">
    <text evidence="4">The sequence shown here is derived from an EMBL/GenBank/DDBJ whole genome shotgun (WGS) entry which is preliminary data.</text>
</comment>
<reference evidence="4 5" key="1">
    <citation type="submission" date="2014-07" db="EMBL/GenBank/DDBJ databases">
        <title>Draft Genome Sequence of Gephyronic Acid Producer, Cystobacter violaceus Strain Cb vi76.</title>
        <authorList>
            <person name="Stevens D.C."/>
            <person name="Young J."/>
            <person name="Carmichael R."/>
            <person name="Tan J."/>
            <person name="Taylor R.E."/>
        </authorList>
    </citation>
    <scope>NUCLEOTIDE SEQUENCE [LARGE SCALE GENOMIC DNA]</scope>
    <source>
        <strain evidence="4 5">Cb vi76</strain>
    </source>
</reference>
<gene>
    <name evidence="4" type="ORF">Q664_07700</name>
</gene>
<dbReference type="PANTHER" id="PTHR43022">
    <property type="entry name" value="PROTEIN SMF"/>
    <property type="match status" value="1"/>
</dbReference>
<dbReference type="EMBL" id="JPMI01000045">
    <property type="protein sequence ID" value="KFA93641.1"/>
    <property type="molecule type" value="Genomic_DNA"/>
</dbReference>
<dbReference type="InterPro" id="IPR036388">
    <property type="entry name" value="WH-like_DNA-bd_sf"/>
</dbReference>
<dbReference type="GO" id="GO:0016853">
    <property type="term" value="F:isomerase activity"/>
    <property type="evidence" value="ECO:0007669"/>
    <property type="project" value="UniProtKB-KW"/>
</dbReference>
<dbReference type="InterPro" id="IPR003488">
    <property type="entry name" value="DprA"/>
</dbReference>
<feature type="domain" description="Smf/DprA SLOG" evidence="2">
    <location>
        <begin position="92"/>
        <end position="297"/>
    </location>
</feature>
<dbReference type="Pfam" id="PF17782">
    <property type="entry name" value="WHD_DprA"/>
    <property type="match status" value="1"/>
</dbReference>
<proteinExistence type="inferred from homology"/>
<dbReference type="GO" id="GO:0009294">
    <property type="term" value="P:DNA-mediated transformation"/>
    <property type="evidence" value="ECO:0007669"/>
    <property type="project" value="InterPro"/>
</dbReference>
<protein>
    <submittedName>
        <fullName evidence="4">Topoisomerase</fullName>
    </submittedName>
</protein>
<dbReference type="PANTHER" id="PTHR43022:SF1">
    <property type="entry name" value="PROTEIN SMF"/>
    <property type="match status" value="1"/>
</dbReference>
<evidence type="ECO:0000256" key="1">
    <source>
        <dbReference type="ARBA" id="ARBA00006525"/>
    </source>
</evidence>
<sequence length="374" mass="39866">MVDVTTDRDMVERRALLALWAVPGLGPRALERLRAYARGELARLVACPVREWVGGAPLPVPVRRRLLEVPELGPLADRVLERCAAVGMGVAFQGDAAYPARLAETEDAPPLLFYRGEVGPPRRRVAMVGSRHPDQGFLPFARTFARQVAEGGVGIVSGAAAGVDRACHWGAMDAGGETWAFLGSALDELDPAQAKLLPHFLARGGVFFSELPPGVRASTTTFPRRNRLISGASDAVLVLRAGATSGSLYTAEAGRTQGRPVLALPGDVTNEGAAGCNALIRDGHARACLSVQEVWRAVGFHPLRVVPPTEGSSWRDELSAEARGAYQVLDRVPRSFDEVLAGSRLSPGALTSALVELELSGLVIQHPGRLYEKV</sequence>
<dbReference type="Gene3D" id="1.10.10.10">
    <property type="entry name" value="Winged helix-like DNA-binding domain superfamily/Winged helix DNA-binding domain"/>
    <property type="match status" value="1"/>
</dbReference>
<dbReference type="Gene3D" id="3.40.50.450">
    <property type="match status" value="1"/>
</dbReference>
<accession>A0A084SYV6</accession>
<keyword evidence="4" id="KW-0413">Isomerase</keyword>
<dbReference type="RefSeq" id="WP_043391543.1">
    <property type="nucleotide sequence ID" value="NZ_JPMI01000045.1"/>
</dbReference>
<organism evidence="4 5">
    <name type="scientific">Archangium violaceum Cb vi76</name>
    <dbReference type="NCBI Taxonomy" id="1406225"/>
    <lineage>
        <taxon>Bacteria</taxon>
        <taxon>Pseudomonadati</taxon>
        <taxon>Myxococcota</taxon>
        <taxon>Myxococcia</taxon>
        <taxon>Myxococcales</taxon>
        <taxon>Cystobacterineae</taxon>
        <taxon>Archangiaceae</taxon>
        <taxon>Archangium</taxon>
    </lineage>
</organism>
<dbReference type="InterPro" id="IPR057666">
    <property type="entry name" value="DrpA_SLOG"/>
</dbReference>
<evidence type="ECO:0000313" key="5">
    <source>
        <dbReference type="Proteomes" id="UP000028547"/>
    </source>
</evidence>